<organism evidence="2 3">
    <name type="scientific">Aporhodopirellula aestuarii</name>
    <dbReference type="NCBI Taxonomy" id="2950107"/>
    <lineage>
        <taxon>Bacteria</taxon>
        <taxon>Pseudomonadati</taxon>
        <taxon>Planctomycetota</taxon>
        <taxon>Planctomycetia</taxon>
        <taxon>Pirellulales</taxon>
        <taxon>Pirellulaceae</taxon>
        <taxon>Aporhodopirellula</taxon>
    </lineage>
</organism>
<protein>
    <submittedName>
        <fullName evidence="2">Uncharacterized protein</fullName>
    </submittedName>
</protein>
<dbReference type="Proteomes" id="UP001202961">
    <property type="component" value="Unassembled WGS sequence"/>
</dbReference>
<evidence type="ECO:0000256" key="1">
    <source>
        <dbReference type="SAM" id="MobiDB-lite"/>
    </source>
</evidence>
<evidence type="ECO:0000313" key="3">
    <source>
        <dbReference type="Proteomes" id="UP001202961"/>
    </source>
</evidence>
<proteinExistence type="predicted"/>
<sequence length="90" mass="9950">MAGSNSVCDMDFLALAFSTIARTWQPAEERNAVVYDAERPLMKSPRHTRKEACGHGGVANVWLARRRLPPNSTDSLGAKERKSAVRIDIP</sequence>
<keyword evidence="3" id="KW-1185">Reference proteome</keyword>
<name>A0ABT0TXX6_9BACT</name>
<evidence type="ECO:0000313" key="2">
    <source>
        <dbReference type="EMBL" id="MCM2369439.1"/>
    </source>
</evidence>
<dbReference type="EMBL" id="JAMQBK010000008">
    <property type="protein sequence ID" value="MCM2369439.1"/>
    <property type="molecule type" value="Genomic_DNA"/>
</dbReference>
<comment type="caution">
    <text evidence="2">The sequence shown here is derived from an EMBL/GenBank/DDBJ whole genome shotgun (WGS) entry which is preliminary data.</text>
</comment>
<accession>A0ABT0TXX6</accession>
<reference evidence="2 3" key="1">
    <citation type="journal article" date="2022" name="Syst. Appl. Microbiol.">
        <title>Rhodopirellula aestuarii sp. nov., a novel member of the genus Rhodopirellula isolated from brackish sediments collected in the Tagus River estuary, Portugal.</title>
        <authorList>
            <person name="Vitorino I.R."/>
            <person name="Klimek D."/>
            <person name="Calusinska M."/>
            <person name="Lobo-da-Cunha A."/>
            <person name="Vasconcelos V."/>
            <person name="Lage O.M."/>
        </authorList>
    </citation>
    <scope>NUCLEOTIDE SEQUENCE [LARGE SCALE GENOMIC DNA]</scope>
    <source>
        <strain evidence="2 3">ICT_H3.1</strain>
    </source>
</reference>
<feature type="compositionally biased region" description="Basic and acidic residues" evidence="1">
    <location>
        <begin position="77"/>
        <end position="90"/>
    </location>
</feature>
<dbReference type="RefSeq" id="WP_250927105.1">
    <property type="nucleotide sequence ID" value="NZ_JAMQBK010000008.1"/>
</dbReference>
<gene>
    <name evidence="2" type="ORF">NB063_02270</name>
</gene>
<feature type="region of interest" description="Disordered" evidence="1">
    <location>
        <begin position="68"/>
        <end position="90"/>
    </location>
</feature>